<evidence type="ECO:0000313" key="2">
    <source>
        <dbReference type="Proteomes" id="UP001293791"/>
    </source>
</evidence>
<sequence length="940" mass="103707">MKDSKLQNNDFKHRLKSRVSDNRRAIKRMGDSLKNYKSLKLIEELKDSSKIYFDLYEKHIQHLINLLLSRLNLDLATMDQPRLDGFQRLLFNVLNQDPKLKNAKFLDLEKIVHNLLNGSTISTKHNTTEIKNIDVALLGNVEAQSLSNISVSNQEMESLIEKLDSFHISDESVAKPELKSIPSVVDPKEIYIGSEEGTISADLTADEVKWIDGDGQVGEAIIETESAIYRSTENIPVRQEIDNGEWVTVSANDYTVSAQEVNNMQVMVYTGNQYNTASQLDNSVVNQIVNGYLFGEKIDDLPKSILDSDNIHATLRNGHALIASKEKFQSILTHSIVNNNESDVVDLKPKAITWVDSKDTSYSENAMFADNKVGGVDNSQGADNPQPDSGEGLIRHFSDQRLDIGISLDSVDNADASDSDDDSFVRAKGPSHYNEHIKLVEELEAQYEESFSVTSFAQQGDDISSDNEMSLVSFDSQHDHLFQEPRFYAGLSTHNIFISGLETDKSSLTQDEAIEALYHSIYGESYSFQGTRFYTGSHNIFVSGLETDKSSLTQDEAIEALNYGPSQLADDNLKSPLDSFALGTLQTCLITPNVLKGIASNAKFLATPSVNNGLIATASTSNAIASAVNIFRPLKYSGIVNGLSYVSIGAGATSILTHSIPKLLDENDKYNTVDFTLDVATFGAGIVLTPYVVQGTVYLTYSVLGATVAPYAILGATAYAAETVTMNIADIWNDRNEYYRLGYGDDGFWSWYFNPFKDSKKMDSFTLDSNRISTASSSGVIGSAAHYIYDLSSSIIGSTYGLFTSSVVEEKQVDVKSETEWNISQETFYANTEDEYSARNMFARYFPNGKFEFFSSDKGVNEKSATNEEKEIVKSVDVKTDVGSDDASHVLLTSSTTVDAVDAESETEENISQGLYCANTEASYNAMFLSYSSKLPTSVE</sequence>
<name>A0ABU5L7Y8_9RICK</name>
<gene>
    <name evidence="1" type="ORF">Cyrtocomes_00616</name>
</gene>
<comment type="caution">
    <text evidence="1">The sequence shown here is derived from an EMBL/GenBank/DDBJ whole genome shotgun (WGS) entry which is preliminary data.</text>
</comment>
<dbReference type="EMBL" id="JARGYT010000030">
    <property type="protein sequence ID" value="MDZ5762241.1"/>
    <property type="molecule type" value="Genomic_DNA"/>
</dbReference>
<accession>A0ABU5L7Y8</accession>
<reference evidence="1 2" key="1">
    <citation type="submission" date="2023-02" db="EMBL/GenBank/DDBJ databases">
        <title>Host association and intracellularity evolved multiple times independently in the Rickettsiales.</title>
        <authorList>
            <person name="Castelli M."/>
            <person name="Nardi T."/>
            <person name="Gammuto L."/>
            <person name="Bellinzona G."/>
            <person name="Sabaneyeva E."/>
            <person name="Potekhin A."/>
            <person name="Serra V."/>
            <person name="Petroni G."/>
            <person name="Sassera D."/>
        </authorList>
    </citation>
    <scope>NUCLEOTIDE SEQUENCE [LARGE SCALE GENOMIC DNA]</scope>
    <source>
        <strain evidence="1 2">BOD18</strain>
    </source>
</reference>
<organism evidence="1 2">
    <name type="scientific">Candidatus Cyrtobacter comes</name>
    <dbReference type="NCBI Taxonomy" id="675776"/>
    <lineage>
        <taxon>Bacteria</taxon>
        <taxon>Pseudomonadati</taxon>
        <taxon>Pseudomonadota</taxon>
        <taxon>Alphaproteobacteria</taxon>
        <taxon>Rickettsiales</taxon>
        <taxon>Candidatus Midichloriaceae</taxon>
        <taxon>Candidatus Cyrtobacter</taxon>
    </lineage>
</organism>
<dbReference type="RefSeq" id="WP_322497719.1">
    <property type="nucleotide sequence ID" value="NZ_JARGYT010000030.1"/>
</dbReference>
<proteinExistence type="predicted"/>
<dbReference type="Proteomes" id="UP001293791">
    <property type="component" value="Unassembled WGS sequence"/>
</dbReference>
<keyword evidence="2" id="KW-1185">Reference proteome</keyword>
<protein>
    <submittedName>
        <fullName evidence="1">Uncharacterized protein</fullName>
    </submittedName>
</protein>
<evidence type="ECO:0000313" key="1">
    <source>
        <dbReference type="EMBL" id="MDZ5762241.1"/>
    </source>
</evidence>